<feature type="compositionally biased region" description="Low complexity" evidence="9">
    <location>
        <begin position="230"/>
        <end position="251"/>
    </location>
</feature>
<dbReference type="GO" id="GO:0005654">
    <property type="term" value="C:nucleoplasm"/>
    <property type="evidence" value="ECO:0007669"/>
    <property type="project" value="TreeGrafter"/>
</dbReference>
<comment type="similarity">
    <text evidence="1">Belongs to the RBM48 family.</text>
</comment>
<dbReference type="PROSITE" id="PS50102">
    <property type="entry name" value="RRM"/>
    <property type="match status" value="1"/>
</dbReference>
<sequence length="275" mass="32097">MTDINTKESTNNDNNVLNNITIDTTTSSEVSNNRKEYRKGNNPTAVKVYTIVQESRYLIVSNVPTLGITKELIELFALYGPIEEYRFLDEHDNTTSYFDTYWIKFKNISQARIARRKLNKYVFYGSPLKVEYSPESETEDDIRLKMEDRIQSVFKRLESLAKQNLAPKKEEEDNMNKKKNKPNLMNFYNQPIPLMNHKDSITTNSNKNSNILSYNQRNHNTKRKIHLLPNDTNNNNNNNDNDNSNSSSNNNRKILKNNGLNHSSLPASKRQRRRI</sequence>
<feature type="domain" description="RRM" evidence="10">
    <location>
        <begin position="56"/>
        <end position="135"/>
    </location>
</feature>
<accession>A0A1Y1WSP1</accession>
<evidence type="ECO:0000256" key="5">
    <source>
        <dbReference type="ARBA" id="ARBA00022884"/>
    </source>
</evidence>
<feature type="compositionally biased region" description="Low complexity" evidence="9">
    <location>
        <begin position="201"/>
        <end position="212"/>
    </location>
</feature>
<evidence type="ECO:0000256" key="2">
    <source>
        <dbReference type="ARBA" id="ARBA00015189"/>
    </source>
</evidence>
<reference evidence="11 12" key="2">
    <citation type="submission" date="2016-08" db="EMBL/GenBank/DDBJ databases">
        <title>Pervasive Adenine N6-methylation of Active Genes in Fungi.</title>
        <authorList>
            <consortium name="DOE Joint Genome Institute"/>
            <person name="Mondo S.J."/>
            <person name="Dannebaum R.O."/>
            <person name="Kuo R.C."/>
            <person name="Labutti K."/>
            <person name="Haridas S."/>
            <person name="Kuo A."/>
            <person name="Salamov A."/>
            <person name="Ahrendt S.R."/>
            <person name="Lipzen A."/>
            <person name="Sullivan W."/>
            <person name="Andreopoulos W.B."/>
            <person name="Clum A."/>
            <person name="Lindquist E."/>
            <person name="Daum C."/>
            <person name="Ramamoorthy G.K."/>
            <person name="Gryganskyi A."/>
            <person name="Culley D."/>
            <person name="Magnuson J.K."/>
            <person name="James T.Y."/>
            <person name="O'Malley M.A."/>
            <person name="Stajich J.E."/>
            <person name="Spatafora J.W."/>
            <person name="Visel A."/>
            <person name="Grigoriev I.V."/>
        </authorList>
    </citation>
    <scope>NUCLEOTIDE SEQUENCE [LARGE SCALE GENOMIC DNA]</scope>
    <source>
        <strain evidence="11 12">S4</strain>
    </source>
</reference>
<evidence type="ECO:0000256" key="8">
    <source>
        <dbReference type="PROSITE-ProRule" id="PRU00176"/>
    </source>
</evidence>
<name>A0A1Y1WSP1_9FUNG</name>
<feature type="compositionally biased region" description="Basic and acidic residues" evidence="9">
    <location>
        <begin position="167"/>
        <end position="176"/>
    </location>
</feature>
<keyword evidence="12" id="KW-1185">Reference proteome</keyword>
<dbReference type="PANTHER" id="PTHR20957:SF0">
    <property type="entry name" value="RNA-BINDING PROTEIN 48"/>
    <property type="match status" value="1"/>
</dbReference>
<dbReference type="SMART" id="SM00360">
    <property type="entry name" value="RRM"/>
    <property type="match status" value="1"/>
</dbReference>
<keyword evidence="4" id="KW-0747">Spliceosome</keyword>
<protein>
    <recommendedName>
        <fullName evidence="2">RNA-binding protein 48</fullName>
    </recommendedName>
</protein>
<feature type="region of interest" description="Disordered" evidence="9">
    <location>
        <begin position="1"/>
        <end position="39"/>
    </location>
</feature>
<proteinExistence type="inferred from homology"/>
<reference evidence="11 12" key="1">
    <citation type="submission" date="2016-08" db="EMBL/GenBank/DDBJ databases">
        <title>A Parts List for Fungal Cellulosomes Revealed by Comparative Genomics.</title>
        <authorList>
            <consortium name="DOE Joint Genome Institute"/>
            <person name="Haitjema C.H."/>
            <person name="Gilmore S.P."/>
            <person name="Henske J.K."/>
            <person name="Solomon K.V."/>
            <person name="De Groot R."/>
            <person name="Kuo A."/>
            <person name="Mondo S.J."/>
            <person name="Salamov A.A."/>
            <person name="Labutti K."/>
            <person name="Zhao Z."/>
            <person name="Chiniquy J."/>
            <person name="Barry K."/>
            <person name="Brewer H.M."/>
            <person name="Purvine S.O."/>
            <person name="Wright A.T."/>
            <person name="Boxma B."/>
            <person name="Van Alen T."/>
            <person name="Hackstein J.H."/>
            <person name="Baker S.E."/>
            <person name="Grigoriev I.V."/>
            <person name="O'Malley M.A."/>
        </authorList>
    </citation>
    <scope>NUCLEOTIDE SEQUENCE [LARGE SCALE GENOMIC DNA]</scope>
    <source>
        <strain evidence="11 12">S4</strain>
    </source>
</reference>
<dbReference type="GO" id="GO:0006397">
    <property type="term" value="P:mRNA processing"/>
    <property type="evidence" value="ECO:0007669"/>
    <property type="project" value="UniProtKB-KW"/>
</dbReference>
<dbReference type="CDD" id="cd12442">
    <property type="entry name" value="RRM_RBM48"/>
    <property type="match status" value="1"/>
</dbReference>
<dbReference type="InterPro" id="IPR039599">
    <property type="entry name" value="RBM48"/>
</dbReference>
<feature type="region of interest" description="Disordered" evidence="9">
    <location>
        <begin position="226"/>
        <end position="275"/>
    </location>
</feature>
<dbReference type="PANTHER" id="PTHR20957">
    <property type="entry name" value="RNA-BINDING PROTEIN 48"/>
    <property type="match status" value="1"/>
</dbReference>
<dbReference type="InterPro" id="IPR035979">
    <property type="entry name" value="RBD_domain_sf"/>
</dbReference>
<dbReference type="InterPro" id="IPR000504">
    <property type="entry name" value="RRM_dom"/>
</dbReference>
<dbReference type="GO" id="GO:0008380">
    <property type="term" value="P:RNA splicing"/>
    <property type="evidence" value="ECO:0007669"/>
    <property type="project" value="UniProtKB-KW"/>
</dbReference>
<evidence type="ECO:0000259" key="10">
    <source>
        <dbReference type="PROSITE" id="PS50102"/>
    </source>
</evidence>
<dbReference type="EMBL" id="MCFG01000309">
    <property type="protein sequence ID" value="ORX76266.1"/>
    <property type="molecule type" value="Genomic_DNA"/>
</dbReference>
<comment type="function">
    <text evidence="7">As a component of the minor spliceosome, involved in the splicing of U12-type introns in pre-mRNAs.</text>
</comment>
<feature type="compositionally biased region" description="Low complexity" evidence="9">
    <location>
        <begin position="11"/>
        <end position="26"/>
    </location>
</feature>
<dbReference type="AlphaFoldDB" id="A0A1Y1WSP1"/>
<dbReference type="InterPro" id="IPR034264">
    <property type="entry name" value="RBM48_RRM"/>
</dbReference>
<gene>
    <name evidence="11" type="ORF">BCR32DRAFT_296350</name>
</gene>
<evidence type="ECO:0000256" key="6">
    <source>
        <dbReference type="ARBA" id="ARBA00023187"/>
    </source>
</evidence>
<feature type="region of interest" description="Disordered" evidence="9">
    <location>
        <begin position="164"/>
        <end position="212"/>
    </location>
</feature>
<dbReference type="Proteomes" id="UP000193944">
    <property type="component" value="Unassembled WGS sequence"/>
</dbReference>
<dbReference type="Pfam" id="PF00076">
    <property type="entry name" value="RRM_1"/>
    <property type="match status" value="1"/>
</dbReference>
<dbReference type="STRING" id="1754192.A0A1Y1WSP1"/>
<dbReference type="GO" id="GO:0005681">
    <property type="term" value="C:spliceosomal complex"/>
    <property type="evidence" value="ECO:0007669"/>
    <property type="project" value="UniProtKB-KW"/>
</dbReference>
<organism evidence="11 12">
    <name type="scientific">Anaeromyces robustus</name>
    <dbReference type="NCBI Taxonomy" id="1754192"/>
    <lineage>
        <taxon>Eukaryota</taxon>
        <taxon>Fungi</taxon>
        <taxon>Fungi incertae sedis</taxon>
        <taxon>Chytridiomycota</taxon>
        <taxon>Chytridiomycota incertae sedis</taxon>
        <taxon>Neocallimastigomycetes</taxon>
        <taxon>Neocallimastigales</taxon>
        <taxon>Neocallimastigaceae</taxon>
        <taxon>Anaeromyces</taxon>
    </lineage>
</organism>
<evidence type="ECO:0000313" key="12">
    <source>
        <dbReference type="Proteomes" id="UP000193944"/>
    </source>
</evidence>
<dbReference type="InterPro" id="IPR012677">
    <property type="entry name" value="Nucleotide-bd_a/b_plait_sf"/>
</dbReference>
<evidence type="ECO:0000313" key="11">
    <source>
        <dbReference type="EMBL" id="ORX76266.1"/>
    </source>
</evidence>
<evidence type="ECO:0000256" key="3">
    <source>
        <dbReference type="ARBA" id="ARBA00022664"/>
    </source>
</evidence>
<keyword evidence="5 8" id="KW-0694">RNA-binding</keyword>
<keyword evidence="6" id="KW-0508">mRNA splicing</keyword>
<evidence type="ECO:0000256" key="9">
    <source>
        <dbReference type="SAM" id="MobiDB-lite"/>
    </source>
</evidence>
<keyword evidence="3" id="KW-0507">mRNA processing</keyword>
<dbReference type="OrthoDB" id="2147556at2759"/>
<dbReference type="SUPFAM" id="SSF54928">
    <property type="entry name" value="RNA-binding domain, RBD"/>
    <property type="match status" value="1"/>
</dbReference>
<evidence type="ECO:0000256" key="4">
    <source>
        <dbReference type="ARBA" id="ARBA00022728"/>
    </source>
</evidence>
<evidence type="ECO:0000256" key="7">
    <source>
        <dbReference type="ARBA" id="ARBA00035004"/>
    </source>
</evidence>
<comment type="caution">
    <text evidence="11">The sequence shown here is derived from an EMBL/GenBank/DDBJ whole genome shotgun (WGS) entry which is preliminary data.</text>
</comment>
<dbReference type="GO" id="GO:0003723">
    <property type="term" value="F:RNA binding"/>
    <property type="evidence" value="ECO:0007669"/>
    <property type="project" value="UniProtKB-UniRule"/>
</dbReference>
<evidence type="ECO:0000256" key="1">
    <source>
        <dbReference type="ARBA" id="ARBA00006938"/>
    </source>
</evidence>
<dbReference type="Gene3D" id="3.30.70.330">
    <property type="match status" value="1"/>
</dbReference>